<dbReference type="PANTHER" id="PTHR37310:SF1">
    <property type="entry name" value="CYTOPLASMIC PROTEIN"/>
    <property type="match status" value="1"/>
</dbReference>
<proteinExistence type="predicted"/>
<protein>
    <submittedName>
        <fullName evidence="1">Four-helix bundle copper-binding protein</fullName>
    </submittedName>
</protein>
<organism evidence="1 2">
    <name type="scientific">Cryobacterium tepidiphilum</name>
    <dbReference type="NCBI Taxonomy" id="2486026"/>
    <lineage>
        <taxon>Bacteria</taxon>
        <taxon>Bacillati</taxon>
        <taxon>Actinomycetota</taxon>
        <taxon>Actinomycetes</taxon>
        <taxon>Micrococcales</taxon>
        <taxon>Microbacteriaceae</taxon>
        <taxon>Cryobacterium</taxon>
    </lineage>
</organism>
<dbReference type="CDD" id="cd08026">
    <property type="entry name" value="DUF326"/>
    <property type="match status" value="1"/>
</dbReference>
<name>A0A3M8LBR7_9MICO</name>
<dbReference type="EMBL" id="RDSR01000011">
    <property type="protein sequence ID" value="RNE62399.1"/>
    <property type="molecule type" value="Genomic_DNA"/>
</dbReference>
<evidence type="ECO:0000313" key="2">
    <source>
        <dbReference type="Proteomes" id="UP000279859"/>
    </source>
</evidence>
<evidence type="ECO:0000313" key="1">
    <source>
        <dbReference type="EMBL" id="RNE62399.1"/>
    </source>
</evidence>
<dbReference type="PANTHER" id="PTHR37310">
    <property type="entry name" value="CYTOPLASMIC PROTEIN-RELATED"/>
    <property type="match status" value="1"/>
</dbReference>
<dbReference type="InterPro" id="IPR044543">
    <property type="entry name" value="YHJQ-like"/>
</dbReference>
<sequence length="133" mass="14182">MSITQDMIDTYPGNLAPSPLGLYVSCIDACLACDQACTACADACLAEEELERLTRCIRLDLDCADICGATARVLSRHTDTDPRVTLAQLRACAAACEVCAIECESHRHSHCQACGAACRRCQKACEDLIAALA</sequence>
<dbReference type="OrthoDB" id="5396211at2"/>
<dbReference type="Gene3D" id="1.20.1270.360">
    <property type="match status" value="1"/>
</dbReference>
<dbReference type="AlphaFoldDB" id="A0A3M8LBR7"/>
<reference evidence="1 2" key="1">
    <citation type="submission" date="2018-11" db="EMBL/GenBank/DDBJ databases">
        <title>Cryobacterium sp. nov., isolated from rhizosphere soil of lettuce.</title>
        <authorList>
            <person name="Wang Y."/>
        </authorList>
    </citation>
    <scope>NUCLEOTIDE SEQUENCE [LARGE SCALE GENOMIC DNA]</scope>
    <source>
        <strain evidence="1 2">NEAU-85</strain>
    </source>
</reference>
<dbReference type="Pfam" id="PF03860">
    <property type="entry name" value="Csp"/>
    <property type="match status" value="1"/>
</dbReference>
<comment type="caution">
    <text evidence="1">The sequence shown here is derived from an EMBL/GenBank/DDBJ whole genome shotgun (WGS) entry which is preliminary data.</text>
</comment>
<dbReference type="Proteomes" id="UP000279859">
    <property type="component" value="Unassembled WGS sequence"/>
</dbReference>
<keyword evidence="2" id="KW-1185">Reference proteome</keyword>
<accession>A0A3M8LBR7</accession>
<gene>
    <name evidence="1" type="ORF">EEJ31_08340</name>
</gene>
<dbReference type="InterPro" id="IPR005560">
    <property type="entry name" value="Csp_YhjQ"/>
</dbReference>
<dbReference type="RefSeq" id="WP_123045846.1">
    <property type="nucleotide sequence ID" value="NZ_RDSR01000011.1"/>
</dbReference>